<dbReference type="PANTHER" id="PTHR42646:SF2">
    <property type="entry name" value="5'-3' EXONUCLEASE FAMILY PROTEIN"/>
    <property type="match status" value="1"/>
</dbReference>
<name>A0A382XR23_9ZZZZ</name>
<dbReference type="SUPFAM" id="SSF88723">
    <property type="entry name" value="PIN domain-like"/>
    <property type="match status" value="1"/>
</dbReference>
<proteinExistence type="predicted"/>
<dbReference type="AlphaFoldDB" id="A0A382XR23"/>
<feature type="non-terminal residue" evidence="4">
    <location>
        <position position="265"/>
    </location>
</feature>
<organism evidence="4">
    <name type="scientific">marine metagenome</name>
    <dbReference type="NCBI Taxonomy" id="408172"/>
    <lineage>
        <taxon>unclassified sequences</taxon>
        <taxon>metagenomes</taxon>
        <taxon>ecological metagenomes</taxon>
    </lineage>
</organism>
<dbReference type="InterPro" id="IPR038969">
    <property type="entry name" value="FEN"/>
</dbReference>
<gene>
    <name evidence="4" type="ORF">METZ01_LOCUS425755</name>
</gene>
<protein>
    <recommendedName>
        <fullName evidence="3">5'-3' exonuclease domain-containing protein</fullName>
    </recommendedName>
</protein>
<reference evidence="4" key="1">
    <citation type="submission" date="2018-05" db="EMBL/GenBank/DDBJ databases">
        <authorList>
            <person name="Lanie J.A."/>
            <person name="Ng W.-L."/>
            <person name="Kazmierczak K.M."/>
            <person name="Andrzejewski T.M."/>
            <person name="Davidsen T.M."/>
            <person name="Wayne K.J."/>
            <person name="Tettelin H."/>
            <person name="Glass J.I."/>
            <person name="Rusch D."/>
            <person name="Podicherti R."/>
            <person name="Tsui H.-C.T."/>
            <person name="Winkler M.E."/>
        </authorList>
    </citation>
    <scope>NUCLEOTIDE SEQUENCE</scope>
</reference>
<dbReference type="Pfam" id="PF09293">
    <property type="entry name" value="RNaseH_C"/>
    <property type="match status" value="1"/>
</dbReference>
<accession>A0A382XR23</accession>
<keyword evidence="1" id="KW-0540">Nuclease</keyword>
<dbReference type="InterPro" id="IPR029060">
    <property type="entry name" value="PIN-like_dom_sf"/>
</dbReference>
<dbReference type="EMBL" id="UINC01169389">
    <property type="protein sequence ID" value="SVD72901.1"/>
    <property type="molecule type" value="Genomic_DNA"/>
</dbReference>
<dbReference type="InterPro" id="IPR036279">
    <property type="entry name" value="5-3_exonuclease_C_sf"/>
</dbReference>
<dbReference type="Gene3D" id="3.40.50.1010">
    <property type="entry name" value="5'-nuclease"/>
    <property type="match status" value="1"/>
</dbReference>
<evidence type="ECO:0000313" key="4">
    <source>
        <dbReference type="EMBL" id="SVD72901.1"/>
    </source>
</evidence>
<dbReference type="Pfam" id="PF02739">
    <property type="entry name" value="5_3_exonuc_N"/>
    <property type="match status" value="1"/>
</dbReference>
<keyword evidence="2" id="KW-0378">Hydrolase</keyword>
<evidence type="ECO:0000256" key="2">
    <source>
        <dbReference type="ARBA" id="ARBA00022801"/>
    </source>
</evidence>
<dbReference type="GO" id="GO:0017108">
    <property type="term" value="F:5'-flap endonuclease activity"/>
    <property type="evidence" value="ECO:0007669"/>
    <property type="project" value="InterPro"/>
</dbReference>
<dbReference type="InterPro" id="IPR002421">
    <property type="entry name" value="5-3_exonuclease"/>
</dbReference>
<feature type="domain" description="5'-3' exonuclease" evidence="3">
    <location>
        <begin position="1"/>
        <end position="249"/>
    </location>
</feature>
<dbReference type="PANTHER" id="PTHR42646">
    <property type="entry name" value="FLAP ENDONUCLEASE XNI"/>
    <property type="match status" value="1"/>
</dbReference>
<dbReference type="GO" id="GO:0003677">
    <property type="term" value="F:DNA binding"/>
    <property type="evidence" value="ECO:0007669"/>
    <property type="project" value="InterPro"/>
</dbReference>
<dbReference type="SUPFAM" id="SSF47807">
    <property type="entry name" value="5' to 3' exonuclease, C-terminal subdomain"/>
    <property type="match status" value="1"/>
</dbReference>
<dbReference type="GO" id="GO:0033567">
    <property type="term" value="P:DNA replication, Okazaki fragment processing"/>
    <property type="evidence" value="ECO:0007669"/>
    <property type="project" value="InterPro"/>
</dbReference>
<sequence length="265" mass="30702">MPILVDLNQVAISNLMVAINSYSKNEEIDEGLIRHMVLNSLRMYKVKFGDKYGDLVICCDARHYWRRKLFPFYKASRKKDRSNSTLDWTLIFETLNKIRDEIKEHFPYIVLDVDRAEADDIIAVLVQHASPFDKKLILSGDKDFMQLQKYNNVDQYAPVQKKFIRTDSPKAFLKEQIIRGDRGDGIPNCLSSDDVLVKGERQKSISKKRLAGWLEAAPEDCFAENQLRGFRSNEQLIDLEFVPEDLKEQIMAQYAESESGDRSKL</sequence>
<evidence type="ECO:0000256" key="1">
    <source>
        <dbReference type="ARBA" id="ARBA00022722"/>
    </source>
</evidence>
<dbReference type="SMART" id="SM00475">
    <property type="entry name" value="53EXOc"/>
    <property type="match status" value="1"/>
</dbReference>
<dbReference type="InterPro" id="IPR020046">
    <property type="entry name" value="5-3_exonucl_a-hlix_arch_N"/>
</dbReference>
<evidence type="ECO:0000259" key="3">
    <source>
        <dbReference type="SMART" id="SM00475"/>
    </source>
</evidence>
<dbReference type="InterPro" id="IPR036276">
    <property type="entry name" value="T4_RNaseH_C"/>
</dbReference>
<dbReference type="CDD" id="cd09860">
    <property type="entry name" value="PIN_T4-like"/>
    <property type="match status" value="1"/>
</dbReference>
<dbReference type="GO" id="GO:0008409">
    <property type="term" value="F:5'-3' exonuclease activity"/>
    <property type="evidence" value="ECO:0007669"/>
    <property type="project" value="InterPro"/>
</dbReference>
<dbReference type="Gene3D" id="1.10.150.20">
    <property type="entry name" value="5' to 3' exonuclease, C-terminal subdomain"/>
    <property type="match status" value="1"/>
</dbReference>